<name>A0A1Q9AEL3_9HYPH</name>
<evidence type="ECO:0000256" key="5">
    <source>
        <dbReference type="SAM" id="MobiDB-lite"/>
    </source>
</evidence>
<dbReference type="InterPro" id="IPR000727">
    <property type="entry name" value="T_SNARE_dom"/>
</dbReference>
<dbReference type="InterPro" id="IPR051310">
    <property type="entry name" value="MCP_chemotaxis"/>
</dbReference>
<dbReference type="SMART" id="SM00304">
    <property type="entry name" value="HAMP"/>
    <property type="match status" value="2"/>
</dbReference>
<dbReference type="PROSITE" id="PS50885">
    <property type="entry name" value="HAMP"/>
    <property type="match status" value="2"/>
</dbReference>
<dbReference type="SMART" id="SM00283">
    <property type="entry name" value="MA"/>
    <property type="match status" value="1"/>
</dbReference>
<evidence type="ECO:0000256" key="3">
    <source>
        <dbReference type="ARBA" id="ARBA00029447"/>
    </source>
</evidence>
<dbReference type="SUPFAM" id="SSF58104">
    <property type="entry name" value="Methyl-accepting chemotaxis protein (MCP) signaling domain"/>
    <property type="match status" value="1"/>
</dbReference>
<accession>A0A1Q9AEL3</accession>
<dbReference type="InterPro" id="IPR003660">
    <property type="entry name" value="HAMP_dom"/>
</dbReference>
<sequence length="632" mass="67977">MSILENMRIQTKILAITILFFAGGCTGASLISYRFYKADEAYSDFISQDATVTMLMARAGQRIFATAYSAYEIMVYDGASAEAAAAQKAYIDHKEALGKLLRRLPELLPQEAGAFSTFEKEANTILALTDKAVAVSLLNKDEEGKALLGEADPLISQLTTQMRKWNDDHIARVQKDSDAMSDQTVFTIKTTLGGLLTIFSLGLVAAILVSRRGITQPVHALRARMAALAAGDADSTVPGLERKDELGEMAAAVAIFRDAAVTQKRMEQEATDTRQQSDRDREQRDVLRQREAAQIRFAIDNIASGLTALSDGDLDYRLDTAFAEDLDQLRQDFNRAMNTLRQTVQGVSESARGIDAGAREIRTAANDLAKRTEQQAASVEETAAALEQITTTVRDATARAEEAGALVARARAGAERSGEVMGQAVSAMVEIEKSSAEISNIIGVIDEIAFQTNLLALNAGVEAARAGEAGKGFAVVAQEVRELAQRSAQAAKEIKALISTSGNQVQNGVDLVGRTGQSLRQIVTDVEQIDRNVRAIVESAREQSTGLQEINTAVNTIDQNTQQNAAMVEESTAASHNLSQEIDTLTGLLAHFRMQGGGGQTGGRREPGLAAPARGETAPHAYQQKLRAAFSR</sequence>
<dbReference type="EMBL" id="MKIO01000040">
    <property type="protein sequence ID" value="OLP53331.1"/>
    <property type="molecule type" value="Genomic_DNA"/>
</dbReference>
<comment type="caution">
    <text evidence="9">The sequence shown here is derived from an EMBL/GenBank/DDBJ whole genome shotgun (WGS) entry which is preliminary data.</text>
</comment>
<organism evidence="9 10">
    <name type="scientific">Xaviernesmea rhizosphaerae</name>
    <dbReference type="NCBI Taxonomy" id="1672749"/>
    <lineage>
        <taxon>Bacteria</taxon>
        <taxon>Pseudomonadati</taxon>
        <taxon>Pseudomonadota</taxon>
        <taxon>Alphaproteobacteria</taxon>
        <taxon>Hyphomicrobiales</taxon>
        <taxon>Rhizobiaceae</taxon>
        <taxon>Rhizobium/Agrobacterium group</taxon>
        <taxon>Xaviernesmea</taxon>
    </lineage>
</organism>
<evidence type="ECO:0000259" key="6">
    <source>
        <dbReference type="PROSITE" id="PS50111"/>
    </source>
</evidence>
<dbReference type="GO" id="GO:0007165">
    <property type="term" value="P:signal transduction"/>
    <property type="evidence" value="ECO:0007669"/>
    <property type="project" value="UniProtKB-KW"/>
</dbReference>
<evidence type="ECO:0000259" key="8">
    <source>
        <dbReference type="PROSITE" id="PS50885"/>
    </source>
</evidence>
<dbReference type="PROSITE" id="PS50111">
    <property type="entry name" value="CHEMOTAXIS_TRANSDUC_2"/>
    <property type="match status" value="1"/>
</dbReference>
<dbReference type="PANTHER" id="PTHR43531">
    <property type="entry name" value="PROTEIN ICFG"/>
    <property type="match status" value="1"/>
</dbReference>
<feature type="domain" description="T-SNARE coiled-coil homology" evidence="7">
    <location>
        <begin position="341"/>
        <end position="403"/>
    </location>
</feature>
<evidence type="ECO:0000256" key="2">
    <source>
        <dbReference type="ARBA" id="ARBA00022500"/>
    </source>
</evidence>
<evidence type="ECO:0000313" key="9">
    <source>
        <dbReference type="EMBL" id="OLP53331.1"/>
    </source>
</evidence>
<evidence type="ECO:0000259" key="7">
    <source>
        <dbReference type="PROSITE" id="PS50192"/>
    </source>
</evidence>
<feature type="region of interest" description="Disordered" evidence="5">
    <location>
        <begin position="264"/>
        <end position="286"/>
    </location>
</feature>
<dbReference type="Gene3D" id="6.10.340.10">
    <property type="match status" value="1"/>
</dbReference>
<keyword evidence="4" id="KW-0807">Transducer</keyword>
<reference evidence="9 10" key="1">
    <citation type="submission" date="2016-09" db="EMBL/GenBank/DDBJ databases">
        <title>Rhizobium sp. nov., a novel species isolated from the rice rhizosphere.</title>
        <authorList>
            <person name="Zhao J."/>
            <person name="Zhang X."/>
        </authorList>
    </citation>
    <scope>NUCLEOTIDE SEQUENCE [LARGE SCALE GENOMIC DNA]</scope>
    <source>
        <strain evidence="9 10">MH17</strain>
    </source>
</reference>
<dbReference type="PANTHER" id="PTHR43531:SF11">
    <property type="entry name" value="METHYL-ACCEPTING CHEMOTAXIS PROTEIN 3"/>
    <property type="match status" value="1"/>
</dbReference>
<feature type="region of interest" description="Disordered" evidence="5">
    <location>
        <begin position="596"/>
        <end position="632"/>
    </location>
</feature>
<gene>
    <name evidence="9" type="ORF">BJF92_00755</name>
</gene>
<feature type="domain" description="Methyl-accepting transducer" evidence="6">
    <location>
        <begin position="350"/>
        <end position="579"/>
    </location>
</feature>
<feature type="domain" description="HAMP" evidence="8">
    <location>
        <begin position="212"/>
        <end position="265"/>
    </location>
</feature>
<comment type="subcellular location">
    <subcellularLocation>
        <location evidence="1">Membrane</location>
    </subcellularLocation>
</comment>
<evidence type="ECO:0000313" key="10">
    <source>
        <dbReference type="Proteomes" id="UP000186143"/>
    </source>
</evidence>
<dbReference type="CDD" id="cd11386">
    <property type="entry name" value="MCP_signal"/>
    <property type="match status" value="1"/>
</dbReference>
<dbReference type="STRING" id="1672749.BJF92_00755"/>
<dbReference type="GO" id="GO:0016020">
    <property type="term" value="C:membrane"/>
    <property type="evidence" value="ECO:0007669"/>
    <property type="project" value="UniProtKB-SubCell"/>
</dbReference>
<dbReference type="FunFam" id="1.10.287.950:FF:000001">
    <property type="entry name" value="Methyl-accepting chemotaxis sensory transducer"/>
    <property type="match status" value="1"/>
</dbReference>
<feature type="domain" description="HAMP" evidence="8">
    <location>
        <begin position="293"/>
        <end position="345"/>
    </location>
</feature>
<protein>
    <submittedName>
        <fullName evidence="9">Chemotaxis protein</fullName>
    </submittedName>
</protein>
<dbReference type="SUPFAM" id="SSF158472">
    <property type="entry name" value="HAMP domain-like"/>
    <property type="match status" value="1"/>
</dbReference>
<comment type="similarity">
    <text evidence="3">Belongs to the methyl-accepting chemotaxis (MCP) protein family.</text>
</comment>
<evidence type="ECO:0000256" key="1">
    <source>
        <dbReference type="ARBA" id="ARBA00004370"/>
    </source>
</evidence>
<dbReference type="InterPro" id="IPR004089">
    <property type="entry name" value="MCPsignal_dom"/>
</dbReference>
<dbReference type="Pfam" id="PF00015">
    <property type="entry name" value="MCPsignal"/>
    <property type="match status" value="1"/>
</dbReference>
<dbReference type="Proteomes" id="UP000186143">
    <property type="component" value="Unassembled WGS sequence"/>
</dbReference>
<dbReference type="Gene3D" id="1.10.287.950">
    <property type="entry name" value="Methyl-accepting chemotaxis protein"/>
    <property type="match status" value="1"/>
</dbReference>
<dbReference type="AlphaFoldDB" id="A0A1Q9AEL3"/>
<proteinExistence type="inferred from homology"/>
<dbReference type="GO" id="GO:0006935">
    <property type="term" value="P:chemotaxis"/>
    <property type="evidence" value="ECO:0007669"/>
    <property type="project" value="UniProtKB-KW"/>
</dbReference>
<dbReference type="PROSITE" id="PS50192">
    <property type="entry name" value="T_SNARE"/>
    <property type="match status" value="1"/>
</dbReference>
<keyword evidence="2" id="KW-0145">Chemotaxis</keyword>
<evidence type="ECO:0000256" key="4">
    <source>
        <dbReference type="PROSITE-ProRule" id="PRU00284"/>
    </source>
</evidence>
<dbReference type="Pfam" id="PF00672">
    <property type="entry name" value="HAMP"/>
    <property type="match status" value="1"/>
</dbReference>